<feature type="compositionally biased region" description="Basic and acidic residues" evidence="2">
    <location>
        <begin position="364"/>
        <end position="373"/>
    </location>
</feature>
<evidence type="ECO:0000256" key="1">
    <source>
        <dbReference type="ARBA" id="ARBA00007319"/>
    </source>
</evidence>
<dbReference type="InterPro" id="IPR036390">
    <property type="entry name" value="WH_DNA-bd_sf"/>
</dbReference>
<evidence type="ECO:0000313" key="4">
    <source>
        <dbReference type="EMBL" id="CAF0943735.1"/>
    </source>
</evidence>
<comment type="similarity">
    <text evidence="1">Belongs to the peptidase M24 family.</text>
</comment>
<dbReference type="FunFam" id="1.10.10.10:FF:000029">
    <property type="entry name" value="Proliferation-associated 2G4, a"/>
    <property type="match status" value="1"/>
</dbReference>
<dbReference type="InterPro" id="IPR036005">
    <property type="entry name" value="Creatinase/aminopeptidase-like"/>
</dbReference>
<dbReference type="InterPro" id="IPR004545">
    <property type="entry name" value="PA2G4"/>
</dbReference>
<dbReference type="AlphaFoldDB" id="A0A814CNN2"/>
<dbReference type="Gene3D" id="3.90.230.10">
    <property type="entry name" value="Creatinase/methionine aminopeptidase superfamily"/>
    <property type="match status" value="1"/>
</dbReference>
<dbReference type="InterPro" id="IPR036388">
    <property type="entry name" value="WH-like_DNA-bd_sf"/>
</dbReference>
<protein>
    <recommendedName>
        <fullName evidence="3">Peptidase M24 domain-containing protein</fullName>
    </recommendedName>
</protein>
<evidence type="ECO:0000256" key="2">
    <source>
        <dbReference type="SAM" id="MobiDB-lite"/>
    </source>
</evidence>
<name>A0A814CNN2_9BILA</name>
<dbReference type="OrthoDB" id="5876363at2759"/>
<evidence type="ECO:0000313" key="5">
    <source>
        <dbReference type="Proteomes" id="UP000663879"/>
    </source>
</evidence>
<dbReference type="InterPro" id="IPR047113">
    <property type="entry name" value="PA2G4/ARX1"/>
</dbReference>
<accession>A0A814CNN2</accession>
<dbReference type="CDD" id="cd01089">
    <property type="entry name" value="PA2G4-like"/>
    <property type="match status" value="1"/>
</dbReference>
<dbReference type="Proteomes" id="UP000663879">
    <property type="component" value="Unassembled WGS sequence"/>
</dbReference>
<dbReference type="Pfam" id="PF00557">
    <property type="entry name" value="Peptidase_M24"/>
    <property type="match status" value="1"/>
</dbReference>
<dbReference type="InterPro" id="IPR000994">
    <property type="entry name" value="Pept_M24"/>
</dbReference>
<organism evidence="4 5">
    <name type="scientific">Brachionus calyciflorus</name>
    <dbReference type="NCBI Taxonomy" id="104777"/>
    <lineage>
        <taxon>Eukaryota</taxon>
        <taxon>Metazoa</taxon>
        <taxon>Spiralia</taxon>
        <taxon>Gnathifera</taxon>
        <taxon>Rotifera</taxon>
        <taxon>Eurotatoria</taxon>
        <taxon>Monogononta</taxon>
        <taxon>Pseudotrocha</taxon>
        <taxon>Ploima</taxon>
        <taxon>Brachionidae</taxon>
        <taxon>Brachionus</taxon>
    </lineage>
</organism>
<feature type="region of interest" description="Disordered" evidence="2">
    <location>
        <begin position="355"/>
        <end position="383"/>
    </location>
</feature>
<gene>
    <name evidence="4" type="ORF">OXX778_LOCUS13565</name>
</gene>
<dbReference type="Gene3D" id="1.10.10.10">
    <property type="entry name" value="Winged helix-like DNA-binding domain superfamily/Winged helix DNA-binding domain"/>
    <property type="match status" value="1"/>
</dbReference>
<evidence type="ECO:0000259" key="3">
    <source>
        <dbReference type="Pfam" id="PF00557"/>
    </source>
</evidence>
<dbReference type="PANTHER" id="PTHR10804">
    <property type="entry name" value="PROTEASE FAMILY M24 METHIONYL AMINOPEPTIDASE, AMINOPEPTIDASE P"/>
    <property type="match status" value="1"/>
</dbReference>
<keyword evidence="5" id="KW-1185">Reference proteome</keyword>
<dbReference type="FunFam" id="3.90.230.10:FF:000013">
    <property type="entry name" value="DNA-binding protein, 42 kDa"/>
    <property type="match status" value="1"/>
</dbReference>
<dbReference type="EMBL" id="CAJNOC010002628">
    <property type="protein sequence ID" value="CAF0943735.1"/>
    <property type="molecule type" value="Genomic_DNA"/>
</dbReference>
<proteinExistence type="inferred from homology"/>
<feature type="domain" description="Peptidase M24" evidence="3">
    <location>
        <begin position="28"/>
        <end position="198"/>
    </location>
</feature>
<dbReference type="SUPFAM" id="SSF55920">
    <property type="entry name" value="Creatinase/aminopeptidase"/>
    <property type="match status" value="1"/>
</dbReference>
<dbReference type="SUPFAM" id="SSF46785">
    <property type="entry name" value="Winged helix' DNA-binding domain"/>
    <property type="match status" value="1"/>
</dbReference>
<feature type="compositionally biased region" description="Acidic residues" evidence="2">
    <location>
        <begin position="374"/>
        <end position="383"/>
    </location>
</feature>
<sequence length="383" mass="42477">MADDSSSVASDTEKEVGITIAEDLVVTKYKMASEITNRVLKELVDKCVPNASVVELCTFGDNRLTEETGKVFKQKKDLKKGTAFPTCISVNNCICHFSPLKSDPDYIVKDGDLIKIDLGCHIDGFIAVAAHTFVVGATKENKATGRKADAVLAAYHAAEAALRLLKPGSNNYQVTEAIDKISESYKCKPVEGMLSYQLEKDVIDGTKRIIQNPTELQKKEGCEKCEFAVHEVYALDVLVSTGEGKPKESETSRAFFSEAEKKHGLMPFTLRSFDDEKKARLGVIECAKHDLMEPYPVYFEKEGEFVAEFKYTVLIMPNGTMKISGLPVDLDAYQTENQITDESLKNLLQSSLAIKKKKKKNKKKTDAGKKEGEAESEDEEEKK</sequence>
<dbReference type="PANTHER" id="PTHR10804:SF11">
    <property type="entry name" value="PROLIFERATION-ASSOCIATED PROTEIN 2G4"/>
    <property type="match status" value="1"/>
</dbReference>
<dbReference type="NCBIfam" id="TIGR00495">
    <property type="entry name" value="crvDNA_42K"/>
    <property type="match status" value="1"/>
</dbReference>
<reference evidence="4" key="1">
    <citation type="submission" date="2021-02" db="EMBL/GenBank/DDBJ databases">
        <authorList>
            <person name="Nowell W R."/>
        </authorList>
    </citation>
    <scope>NUCLEOTIDE SEQUENCE</scope>
    <source>
        <strain evidence="4">Ploen Becks lab</strain>
    </source>
</reference>
<comment type="caution">
    <text evidence="4">The sequence shown here is derived from an EMBL/GenBank/DDBJ whole genome shotgun (WGS) entry which is preliminary data.</text>
</comment>